<dbReference type="AlphaFoldDB" id="A0A067TCZ3"/>
<sequence length="430" mass="48135">MPEIPCFPQELVDRIIDEFGSEFPLDAESRRTLFSCAVVCRSFLPHSQKLLWTDIRVINGTPAAKNVLAKLESSPTLFRHLRALRLGFNKETRDVGGFQALLNLVKVHGVDIQHLGVCYDDEDANCSLSFPVESPFLLSLASLGASSNLTTLHLKYLSIPMIHLSKFLNLKSLKLERCDFQHPQDDPALLGLNTPLPVKPLLPSLEDLHLIRCLEQFGEIFYFYGPVKLGNVKTLRSVCRDRTDFRLVAGFLNTVEVCDALESLDFEEENMFCVFNPAFRDRLDFTALKNLRHLKLKSIMGNPFGQFNTSPACGILNSSMMRLPTSLQTIEIVIDTPFWDDAPEAQLLDFLHRDSNWTNLDANLTNPSLYPSLHAVNFLLCLRPPGQGDKILTLEGAQQQLAPALQFPILESSPSIAFNVDIVLGVPLGM</sequence>
<dbReference type="EMBL" id="KL142371">
    <property type="protein sequence ID" value="KDR81075.1"/>
    <property type="molecule type" value="Genomic_DNA"/>
</dbReference>
<evidence type="ECO:0000313" key="1">
    <source>
        <dbReference type="EMBL" id="KDR81075.1"/>
    </source>
</evidence>
<reference evidence="2" key="1">
    <citation type="journal article" date="2014" name="Proc. Natl. Acad. Sci. U.S.A.">
        <title>Extensive sampling of basidiomycete genomes demonstrates inadequacy of the white-rot/brown-rot paradigm for wood decay fungi.</title>
        <authorList>
            <person name="Riley R."/>
            <person name="Salamov A.A."/>
            <person name="Brown D.W."/>
            <person name="Nagy L.G."/>
            <person name="Floudas D."/>
            <person name="Held B.W."/>
            <person name="Levasseur A."/>
            <person name="Lombard V."/>
            <person name="Morin E."/>
            <person name="Otillar R."/>
            <person name="Lindquist E.A."/>
            <person name="Sun H."/>
            <person name="LaButti K.M."/>
            <person name="Schmutz J."/>
            <person name="Jabbour D."/>
            <person name="Luo H."/>
            <person name="Baker S.E."/>
            <person name="Pisabarro A.G."/>
            <person name="Walton J.D."/>
            <person name="Blanchette R.A."/>
            <person name="Henrissat B."/>
            <person name="Martin F."/>
            <person name="Cullen D."/>
            <person name="Hibbett D.S."/>
            <person name="Grigoriev I.V."/>
        </authorList>
    </citation>
    <scope>NUCLEOTIDE SEQUENCE [LARGE SCALE GENOMIC DNA]</scope>
    <source>
        <strain evidence="2">CBS 339.88</strain>
    </source>
</reference>
<protein>
    <recommendedName>
        <fullName evidence="3">F-box domain-containing protein</fullName>
    </recommendedName>
</protein>
<organism evidence="1 2">
    <name type="scientific">Galerina marginata (strain CBS 339.88)</name>
    <dbReference type="NCBI Taxonomy" id="685588"/>
    <lineage>
        <taxon>Eukaryota</taxon>
        <taxon>Fungi</taxon>
        <taxon>Dikarya</taxon>
        <taxon>Basidiomycota</taxon>
        <taxon>Agaricomycotina</taxon>
        <taxon>Agaricomycetes</taxon>
        <taxon>Agaricomycetidae</taxon>
        <taxon>Agaricales</taxon>
        <taxon>Agaricineae</taxon>
        <taxon>Strophariaceae</taxon>
        <taxon>Galerina</taxon>
    </lineage>
</organism>
<keyword evidence="2" id="KW-1185">Reference proteome</keyword>
<dbReference type="SUPFAM" id="SSF52047">
    <property type="entry name" value="RNI-like"/>
    <property type="match status" value="1"/>
</dbReference>
<evidence type="ECO:0008006" key="3">
    <source>
        <dbReference type="Google" id="ProtNLM"/>
    </source>
</evidence>
<dbReference type="InterPro" id="IPR032675">
    <property type="entry name" value="LRR_dom_sf"/>
</dbReference>
<name>A0A067TCZ3_GALM3</name>
<proteinExistence type="predicted"/>
<dbReference type="HOGENOM" id="CLU_045278_1_0_1"/>
<dbReference type="Proteomes" id="UP000027222">
    <property type="component" value="Unassembled WGS sequence"/>
</dbReference>
<gene>
    <name evidence="1" type="ORF">GALMADRAFT_241688</name>
</gene>
<evidence type="ECO:0000313" key="2">
    <source>
        <dbReference type="Proteomes" id="UP000027222"/>
    </source>
</evidence>
<accession>A0A067TCZ3</accession>
<dbReference type="OrthoDB" id="2745898at2759"/>
<dbReference type="Gene3D" id="3.80.10.10">
    <property type="entry name" value="Ribonuclease Inhibitor"/>
    <property type="match status" value="1"/>
</dbReference>